<keyword evidence="3" id="KW-1185">Reference proteome</keyword>
<name>A0A0C3DZP3_OIDMZ</name>
<protein>
    <recommendedName>
        <fullName evidence="4">MFS maltose permease</fullName>
    </recommendedName>
</protein>
<dbReference type="AlphaFoldDB" id="A0A0C3DZP3"/>
<dbReference type="EMBL" id="KN832870">
    <property type="protein sequence ID" value="KIN07543.1"/>
    <property type="molecule type" value="Genomic_DNA"/>
</dbReference>
<dbReference type="HOGENOM" id="CLU_011673_1_0_1"/>
<dbReference type="OrthoDB" id="5408102at2759"/>
<feature type="region of interest" description="Disordered" evidence="1">
    <location>
        <begin position="530"/>
        <end position="552"/>
    </location>
</feature>
<feature type="region of interest" description="Disordered" evidence="1">
    <location>
        <begin position="220"/>
        <end position="239"/>
    </location>
</feature>
<accession>A0A0C3DZP3</accession>
<reference evidence="2 3" key="1">
    <citation type="submission" date="2014-04" db="EMBL/GenBank/DDBJ databases">
        <authorList>
            <consortium name="DOE Joint Genome Institute"/>
            <person name="Kuo A."/>
            <person name="Martino E."/>
            <person name="Perotto S."/>
            <person name="Kohler A."/>
            <person name="Nagy L.G."/>
            <person name="Floudas D."/>
            <person name="Copeland A."/>
            <person name="Barry K.W."/>
            <person name="Cichocki N."/>
            <person name="Veneault-Fourrey C."/>
            <person name="LaButti K."/>
            <person name="Lindquist E.A."/>
            <person name="Lipzen A."/>
            <person name="Lundell T."/>
            <person name="Morin E."/>
            <person name="Murat C."/>
            <person name="Sun H."/>
            <person name="Tunlid A."/>
            <person name="Henrissat B."/>
            <person name="Grigoriev I.V."/>
            <person name="Hibbett D.S."/>
            <person name="Martin F."/>
            <person name="Nordberg H.P."/>
            <person name="Cantor M.N."/>
            <person name="Hua S.X."/>
        </authorList>
    </citation>
    <scope>NUCLEOTIDE SEQUENCE [LARGE SCALE GENOMIC DNA]</scope>
    <source>
        <strain evidence="2 3">Zn</strain>
    </source>
</reference>
<dbReference type="STRING" id="913774.A0A0C3DZP3"/>
<evidence type="ECO:0000256" key="1">
    <source>
        <dbReference type="SAM" id="MobiDB-lite"/>
    </source>
</evidence>
<reference evidence="3" key="2">
    <citation type="submission" date="2015-01" db="EMBL/GenBank/DDBJ databases">
        <title>Evolutionary Origins and Diversification of the Mycorrhizal Mutualists.</title>
        <authorList>
            <consortium name="DOE Joint Genome Institute"/>
            <consortium name="Mycorrhizal Genomics Consortium"/>
            <person name="Kohler A."/>
            <person name="Kuo A."/>
            <person name="Nagy L.G."/>
            <person name="Floudas D."/>
            <person name="Copeland A."/>
            <person name="Barry K.W."/>
            <person name="Cichocki N."/>
            <person name="Veneault-Fourrey C."/>
            <person name="LaButti K."/>
            <person name="Lindquist E.A."/>
            <person name="Lipzen A."/>
            <person name="Lundell T."/>
            <person name="Morin E."/>
            <person name="Murat C."/>
            <person name="Riley R."/>
            <person name="Ohm R."/>
            <person name="Sun H."/>
            <person name="Tunlid A."/>
            <person name="Henrissat B."/>
            <person name="Grigoriev I.V."/>
            <person name="Hibbett D.S."/>
            <person name="Martin F."/>
        </authorList>
    </citation>
    <scope>NUCLEOTIDE SEQUENCE [LARGE SCALE GENOMIC DNA]</scope>
    <source>
        <strain evidence="3">Zn</strain>
    </source>
</reference>
<evidence type="ECO:0000313" key="2">
    <source>
        <dbReference type="EMBL" id="KIN07543.1"/>
    </source>
</evidence>
<evidence type="ECO:0008006" key="4">
    <source>
        <dbReference type="Google" id="ProtNLM"/>
    </source>
</evidence>
<feature type="compositionally biased region" description="Polar residues" evidence="1">
    <location>
        <begin position="542"/>
        <end position="552"/>
    </location>
</feature>
<organism evidence="2 3">
    <name type="scientific">Oidiodendron maius (strain Zn)</name>
    <dbReference type="NCBI Taxonomy" id="913774"/>
    <lineage>
        <taxon>Eukaryota</taxon>
        <taxon>Fungi</taxon>
        <taxon>Dikarya</taxon>
        <taxon>Ascomycota</taxon>
        <taxon>Pezizomycotina</taxon>
        <taxon>Leotiomycetes</taxon>
        <taxon>Leotiomycetes incertae sedis</taxon>
        <taxon>Myxotrichaceae</taxon>
        <taxon>Oidiodendron</taxon>
    </lineage>
</organism>
<gene>
    <name evidence="2" type="ORF">OIDMADRAFT_174500</name>
</gene>
<dbReference type="InParanoid" id="A0A0C3DZP3"/>
<dbReference type="Proteomes" id="UP000054321">
    <property type="component" value="Unassembled WGS sequence"/>
</dbReference>
<proteinExistence type="predicted"/>
<evidence type="ECO:0000313" key="3">
    <source>
        <dbReference type="Proteomes" id="UP000054321"/>
    </source>
</evidence>
<sequence length="552" mass="61700">MRPRLPIRRFLLRRPLRPPNSLRPFTQNTLATRPRPQVPFLSSPTRRPTAARFLTTERKQWIKQEVWKAGKYTTVIWTLTVLIAMMAFGVQQEWLERKFPSPREWSWISRKDFRSTRWDEDADDERDGLVDWARTGEGFRRLIRRLEDPNIDGAGLQEQDEGGILVAGVGKTGFDISKKPEPWRRGYYTVLMGAAKAAEHLDGWVRDKTRNVAFPANVVIGPSNPNPQPVPPGAKSAPREEDCETAFEAPETYYMRILTTRGFSEKQRVDAALAYAAWLDFKRTPEAALEMYKWALDIATSSTPQSIVDPATGVINSDAGLPSENILTTATALAVHHAVNSDPNSALPIFLSVLRARKSLPDVPSAKLSTHVPDEEARGMFKSTLSTITSAIIPPQYPPAPSDGTSTPFRESKERCEEAGIMTYIGEILYASKISKTSKEDGLAWTREAVDIAEEELRSRRVNNEGKKTCKQCLEVGLGNWAAMVTLLAKEEKDAKVQNGKGISWLSFGGESPKEISGRWESEEQVVKERTRRASEVLTDSAGKSGSSWLAM</sequence>